<evidence type="ECO:0000256" key="6">
    <source>
        <dbReference type="ARBA" id="ARBA00023004"/>
    </source>
</evidence>
<keyword evidence="6" id="KW-0408">Iron</keyword>
<dbReference type="PANTHER" id="PTHR42859">
    <property type="entry name" value="OXIDOREDUCTASE"/>
    <property type="match status" value="1"/>
</dbReference>
<feature type="domain" description="4Fe-4S ferredoxin-type" evidence="9">
    <location>
        <begin position="152"/>
        <end position="181"/>
    </location>
</feature>
<evidence type="ECO:0000256" key="5">
    <source>
        <dbReference type="ARBA" id="ARBA00022982"/>
    </source>
</evidence>
<organism evidence="10 11">
    <name type="scientific">Anaeramoeba flamelloides</name>
    <dbReference type="NCBI Taxonomy" id="1746091"/>
    <lineage>
        <taxon>Eukaryota</taxon>
        <taxon>Metamonada</taxon>
        <taxon>Anaeramoebidae</taxon>
        <taxon>Anaeramoeba</taxon>
    </lineage>
</organism>
<sequence>MSDWSKRFLERKHIGNTALQYQRMIQVEVAKLFFKGNFVEQINSVPRKFAPHREDSIRCCAFKEHEILKNRVMSSLGFIMNDTVDNWTTLSEYAKKALDRKEIEEPIFGIMDIACEHCVKKNFLVTDACAGCLGKPCLNGCPVGAITITKNAKAKINEHECISCGKCVIACPWNAIIKVSIPCEESCPVKAIHRNKQGKQVIDYSKCVYCGNCINACMFLAFDRSDKNQINNHPDPIQDNLFFKFQGFSTLRNDPVQKSQIIDVLKNFHNKEKKTVALIAPSLYSQFPKANLNQIVESLKKLGFDKVVEVAIGAEETTKHEAQEFLEVKDFMTTSCCWSFFEMIHKHIPCLKDKISKTPTPMHITGELVREKIPNSINVFISPCMSKRQESLYDDYIDYVLTFEELAALLVARDIDPNKMPKKGVPDLLFGEAHQEGRGFPITGGVVGAISSLIGDKKEIRLVKFEGLSRSVRNELYQFCEGKRDENLIEIMACRGGCIAGPNVINKKISKSKRDIKKLKQNSKSIQNINEKDEN</sequence>
<comment type="caution">
    <text evidence="10">The sequence shown here is derived from an EMBL/GenBank/DDBJ whole genome shotgun (WGS) entry which is preliminary data.</text>
</comment>
<dbReference type="InterPro" id="IPR017896">
    <property type="entry name" value="4Fe4S_Fe-S-bd"/>
</dbReference>
<feature type="domain" description="4Fe-4S ferredoxin-type" evidence="9">
    <location>
        <begin position="120"/>
        <end position="151"/>
    </location>
</feature>
<evidence type="ECO:0000256" key="1">
    <source>
        <dbReference type="ARBA" id="ARBA00006596"/>
    </source>
</evidence>
<feature type="region of interest" description="Disordered" evidence="8">
    <location>
        <begin position="516"/>
        <end position="535"/>
    </location>
</feature>
<name>A0ABQ8YVW9_9EUKA</name>
<evidence type="ECO:0000256" key="2">
    <source>
        <dbReference type="ARBA" id="ARBA00022448"/>
    </source>
</evidence>
<dbReference type="InterPro" id="IPR004108">
    <property type="entry name" value="Fe_hydrogenase_lsu_C"/>
</dbReference>
<dbReference type="PROSITE" id="PS00198">
    <property type="entry name" value="4FE4S_FER_1"/>
    <property type="match status" value="1"/>
</dbReference>
<evidence type="ECO:0000313" key="10">
    <source>
        <dbReference type="EMBL" id="KAJ6248534.1"/>
    </source>
</evidence>
<dbReference type="Gene3D" id="3.30.70.20">
    <property type="match status" value="2"/>
</dbReference>
<proteinExistence type="inferred from homology"/>
<dbReference type="InterPro" id="IPR050294">
    <property type="entry name" value="RnfB_subfamily"/>
</dbReference>
<evidence type="ECO:0000256" key="7">
    <source>
        <dbReference type="ARBA" id="ARBA00023014"/>
    </source>
</evidence>
<evidence type="ECO:0000259" key="9">
    <source>
        <dbReference type="PROSITE" id="PS51379"/>
    </source>
</evidence>
<dbReference type="Proteomes" id="UP001150062">
    <property type="component" value="Unassembled WGS sequence"/>
</dbReference>
<reference evidence="10" key="1">
    <citation type="submission" date="2022-08" db="EMBL/GenBank/DDBJ databases">
        <title>Novel sulfate-reducing endosymbionts in the free-living metamonad Anaeramoeba.</title>
        <authorList>
            <person name="Jerlstrom-Hultqvist J."/>
            <person name="Cepicka I."/>
            <person name="Gallot-Lavallee L."/>
            <person name="Salas-Leiva D."/>
            <person name="Curtis B.A."/>
            <person name="Zahonova K."/>
            <person name="Pipaliya S."/>
            <person name="Dacks J."/>
            <person name="Roger A.J."/>
        </authorList>
    </citation>
    <scope>NUCLEOTIDE SEQUENCE</scope>
    <source>
        <strain evidence="10">Schooner1</strain>
    </source>
</reference>
<gene>
    <name evidence="10" type="ORF">M0813_17500</name>
</gene>
<dbReference type="EMBL" id="JAOAOG010000110">
    <property type="protein sequence ID" value="KAJ6248534.1"/>
    <property type="molecule type" value="Genomic_DNA"/>
</dbReference>
<dbReference type="PANTHER" id="PTHR42859:SF10">
    <property type="entry name" value="DIMETHYLSULFOXIDE REDUCTASE CHAIN B"/>
    <property type="match status" value="1"/>
</dbReference>
<feature type="domain" description="4Fe-4S ferredoxin-type" evidence="9">
    <location>
        <begin position="198"/>
        <end position="227"/>
    </location>
</feature>
<dbReference type="Gene3D" id="3.40.950.10">
    <property type="entry name" value="Fe-only Hydrogenase (Larger Subunit), Chain L, domain 3"/>
    <property type="match status" value="1"/>
</dbReference>
<evidence type="ECO:0000256" key="4">
    <source>
        <dbReference type="ARBA" id="ARBA00022723"/>
    </source>
</evidence>
<keyword evidence="5" id="KW-0249">Electron transport</keyword>
<accession>A0ABQ8YVW9</accession>
<dbReference type="InterPro" id="IPR009016">
    <property type="entry name" value="Fe_hydrogenase"/>
</dbReference>
<dbReference type="SUPFAM" id="SSF54862">
    <property type="entry name" value="4Fe-4S ferredoxins"/>
    <property type="match status" value="2"/>
</dbReference>
<keyword evidence="3" id="KW-0004">4Fe-4S</keyword>
<evidence type="ECO:0000256" key="3">
    <source>
        <dbReference type="ARBA" id="ARBA00022485"/>
    </source>
</evidence>
<comment type="similarity">
    <text evidence="1">Belongs to the NARF family.</text>
</comment>
<protein>
    <submittedName>
        <fullName evidence="10">Hydrogenase-related</fullName>
    </submittedName>
</protein>
<dbReference type="PROSITE" id="PS51379">
    <property type="entry name" value="4FE4S_FER_2"/>
    <property type="match status" value="3"/>
</dbReference>
<keyword evidence="2" id="KW-0813">Transport</keyword>
<dbReference type="InterPro" id="IPR017900">
    <property type="entry name" value="4Fe4S_Fe_S_CS"/>
</dbReference>
<evidence type="ECO:0000256" key="8">
    <source>
        <dbReference type="SAM" id="MobiDB-lite"/>
    </source>
</evidence>
<dbReference type="Pfam" id="PF12838">
    <property type="entry name" value="Fer4_7"/>
    <property type="match status" value="1"/>
</dbReference>
<dbReference type="CDD" id="cd10549">
    <property type="entry name" value="MtMvhB_like"/>
    <property type="match status" value="1"/>
</dbReference>
<keyword evidence="11" id="KW-1185">Reference proteome</keyword>
<dbReference type="Pfam" id="PF02906">
    <property type="entry name" value="Fe_hyd_lg_C"/>
    <property type="match status" value="1"/>
</dbReference>
<keyword evidence="7" id="KW-0411">Iron-sulfur</keyword>
<evidence type="ECO:0000313" key="11">
    <source>
        <dbReference type="Proteomes" id="UP001150062"/>
    </source>
</evidence>
<keyword evidence="4" id="KW-0479">Metal-binding</keyword>
<dbReference type="SUPFAM" id="SSF53920">
    <property type="entry name" value="Fe-only hydrogenase"/>
    <property type="match status" value="1"/>
</dbReference>